<keyword evidence="5" id="KW-1133">Transmembrane helix</keyword>
<evidence type="ECO:0000256" key="2">
    <source>
        <dbReference type="ARBA" id="ARBA00023002"/>
    </source>
</evidence>
<feature type="active site" evidence="3">
    <location>
        <position position="202"/>
    </location>
</feature>
<dbReference type="InterPro" id="IPR015590">
    <property type="entry name" value="Aldehyde_DH_dom"/>
</dbReference>
<keyword evidence="5" id="KW-0472">Membrane</keyword>
<keyword evidence="2 4" id="KW-0560">Oxidoreductase</keyword>
<comment type="caution">
    <text evidence="7">The sequence shown here is derived from an EMBL/GenBank/DDBJ whole genome shotgun (WGS) entry which is preliminary data.</text>
</comment>
<feature type="domain" description="Aldehyde dehydrogenase" evidence="6">
    <location>
        <begin position="279"/>
        <end position="367"/>
    </location>
</feature>
<keyword evidence="8" id="KW-1185">Reference proteome</keyword>
<proteinExistence type="inferred from homology"/>
<dbReference type="InterPro" id="IPR029510">
    <property type="entry name" value="Ald_DH_CS_GLU"/>
</dbReference>
<gene>
    <name evidence="7" type="ORF">BDN70DRAFT_889069</name>
</gene>
<dbReference type="Pfam" id="PF00171">
    <property type="entry name" value="Aldedh"/>
    <property type="match status" value="2"/>
</dbReference>
<evidence type="ECO:0000256" key="3">
    <source>
        <dbReference type="PROSITE-ProRule" id="PRU10007"/>
    </source>
</evidence>
<feature type="transmembrane region" description="Helical" evidence="5">
    <location>
        <begin position="106"/>
        <end position="126"/>
    </location>
</feature>
<dbReference type="AlphaFoldDB" id="A0A9P5YIC9"/>
<dbReference type="GO" id="GO:0004029">
    <property type="term" value="F:aldehyde dehydrogenase (NAD+) activity"/>
    <property type="evidence" value="ECO:0007669"/>
    <property type="project" value="TreeGrafter"/>
</dbReference>
<accession>A0A9P5YIC9</accession>
<dbReference type="PANTHER" id="PTHR43570:SF16">
    <property type="entry name" value="ALDEHYDE DEHYDROGENASE TYPE III, ISOFORM Q"/>
    <property type="match status" value="1"/>
</dbReference>
<protein>
    <submittedName>
        <fullName evidence="7">ALDH-like protein</fullName>
    </submittedName>
</protein>
<evidence type="ECO:0000256" key="1">
    <source>
        <dbReference type="ARBA" id="ARBA00009986"/>
    </source>
</evidence>
<evidence type="ECO:0000259" key="6">
    <source>
        <dbReference type="Pfam" id="PF00171"/>
    </source>
</evidence>
<sequence>MTHGYTPIDKIQIYASLRATFRSGLTKPIAWRQHQLLQLALRSTPIWASRCMMHEVVMGEITPVFDRALTCVSKIEEWSKDKSITDQVQDWQKGWTSRIMRRAKGVVLIIACYPMILSLQPLYGALLSSSSPKSHHITLRSSLTICRSYPDKDAFRVALGGVPEITKMLELKWDHIFYTGNGRVARIVATAAAKHLTPFTLELGGKSPVIVDTTADIQLAAKRTLAGKTTNCDQICVTPDFFLVERLVASKFVEACGALNMPSYGAYERLKGLLDRTKGIEPTVIADVEPGDSLLEGEIYGPFLPIVTVENVDGAIDYINDHDHPLVLYFLLQTTLRRRKNTTNGNVCINDTFIQLSISEMPFCGVQYYSYENFVYGRALCEIPYEEEPFDMLRYPSYTAESVAFFSQVMKTPILKSTNPAEVEVKN</sequence>
<comment type="similarity">
    <text evidence="1 4">Belongs to the aldehyde dehydrogenase family.</text>
</comment>
<dbReference type="GO" id="GO:0006081">
    <property type="term" value="P:aldehyde metabolic process"/>
    <property type="evidence" value="ECO:0007669"/>
    <property type="project" value="InterPro"/>
</dbReference>
<evidence type="ECO:0000256" key="4">
    <source>
        <dbReference type="RuleBase" id="RU003345"/>
    </source>
</evidence>
<dbReference type="Proteomes" id="UP000807469">
    <property type="component" value="Unassembled WGS sequence"/>
</dbReference>
<evidence type="ECO:0000256" key="5">
    <source>
        <dbReference type="SAM" id="Phobius"/>
    </source>
</evidence>
<keyword evidence="5" id="KW-0812">Transmembrane</keyword>
<dbReference type="InterPro" id="IPR016161">
    <property type="entry name" value="Ald_DH/histidinol_DH"/>
</dbReference>
<dbReference type="OrthoDB" id="440325at2759"/>
<name>A0A9P5YIC9_9AGAR</name>
<dbReference type="SUPFAM" id="SSF53720">
    <property type="entry name" value="ALDH-like"/>
    <property type="match status" value="1"/>
</dbReference>
<evidence type="ECO:0000313" key="7">
    <source>
        <dbReference type="EMBL" id="KAF9470418.1"/>
    </source>
</evidence>
<evidence type="ECO:0000313" key="8">
    <source>
        <dbReference type="Proteomes" id="UP000807469"/>
    </source>
</evidence>
<dbReference type="InterPro" id="IPR016163">
    <property type="entry name" value="Ald_DH_C"/>
</dbReference>
<reference evidence="7" key="1">
    <citation type="submission" date="2020-11" db="EMBL/GenBank/DDBJ databases">
        <authorList>
            <consortium name="DOE Joint Genome Institute"/>
            <person name="Ahrendt S."/>
            <person name="Riley R."/>
            <person name="Andreopoulos W."/>
            <person name="Labutti K."/>
            <person name="Pangilinan J."/>
            <person name="Ruiz-Duenas F.J."/>
            <person name="Barrasa J.M."/>
            <person name="Sanchez-Garcia M."/>
            <person name="Camarero S."/>
            <person name="Miyauchi S."/>
            <person name="Serrano A."/>
            <person name="Linde D."/>
            <person name="Babiker R."/>
            <person name="Drula E."/>
            <person name="Ayuso-Fernandez I."/>
            <person name="Pacheco R."/>
            <person name="Padilla G."/>
            <person name="Ferreira P."/>
            <person name="Barriuso J."/>
            <person name="Kellner H."/>
            <person name="Castanera R."/>
            <person name="Alfaro M."/>
            <person name="Ramirez L."/>
            <person name="Pisabarro A.G."/>
            <person name="Kuo A."/>
            <person name="Tritt A."/>
            <person name="Lipzen A."/>
            <person name="He G."/>
            <person name="Yan M."/>
            <person name="Ng V."/>
            <person name="Cullen D."/>
            <person name="Martin F."/>
            <person name="Rosso M.-N."/>
            <person name="Henrissat B."/>
            <person name="Hibbett D."/>
            <person name="Martinez A.T."/>
            <person name="Grigoriev I.V."/>
        </authorList>
    </citation>
    <scope>NUCLEOTIDE SEQUENCE</scope>
    <source>
        <strain evidence="7">CIRM-BRFM 674</strain>
    </source>
</reference>
<dbReference type="InterPro" id="IPR012394">
    <property type="entry name" value="Aldehyde_DH_NAD(P)"/>
</dbReference>
<dbReference type="Gene3D" id="3.40.309.10">
    <property type="entry name" value="Aldehyde Dehydrogenase, Chain A, domain 2"/>
    <property type="match status" value="2"/>
</dbReference>
<dbReference type="EMBL" id="MU156010">
    <property type="protein sequence ID" value="KAF9470418.1"/>
    <property type="molecule type" value="Genomic_DNA"/>
</dbReference>
<organism evidence="7 8">
    <name type="scientific">Pholiota conissans</name>
    <dbReference type="NCBI Taxonomy" id="109636"/>
    <lineage>
        <taxon>Eukaryota</taxon>
        <taxon>Fungi</taxon>
        <taxon>Dikarya</taxon>
        <taxon>Basidiomycota</taxon>
        <taxon>Agaricomycotina</taxon>
        <taxon>Agaricomycetes</taxon>
        <taxon>Agaricomycetidae</taxon>
        <taxon>Agaricales</taxon>
        <taxon>Agaricineae</taxon>
        <taxon>Strophariaceae</taxon>
        <taxon>Pholiota</taxon>
    </lineage>
</organism>
<dbReference type="PROSITE" id="PS00687">
    <property type="entry name" value="ALDEHYDE_DEHYDR_GLU"/>
    <property type="match status" value="1"/>
</dbReference>
<dbReference type="GO" id="GO:0005737">
    <property type="term" value="C:cytoplasm"/>
    <property type="evidence" value="ECO:0007669"/>
    <property type="project" value="TreeGrafter"/>
</dbReference>
<dbReference type="Gene3D" id="3.40.605.10">
    <property type="entry name" value="Aldehyde Dehydrogenase, Chain A, domain 1"/>
    <property type="match status" value="1"/>
</dbReference>
<dbReference type="PANTHER" id="PTHR43570">
    <property type="entry name" value="ALDEHYDE DEHYDROGENASE"/>
    <property type="match status" value="1"/>
</dbReference>
<feature type="domain" description="Aldehyde dehydrogenase" evidence="6">
    <location>
        <begin position="84"/>
        <end position="256"/>
    </location>
</feature>
<dbReference type="InterPro" id="IPR016162">
    <property type="entry name" value="Ald_DH_N"/>
</dbReference>